<organism evidence="2 3">
    <name type="scientific">Chironomus riparius</name>
    <dbReference type="NCBI Taxonomy" id="315576"/>
    <lineage>
        <taxon>Eukaryota</taxon>
        <taxon>Metazoa</taxon>
        <taxon>Ecdysozoa</taxon>
        <taxon>Arthropoda</taxon>
        <taxon>Hexapoda</taxon>
        <taxon>Insecta</taxon>
        <taxon>Pterygota</taxon>
        <taxon>Neoptera</taxon>
        <taxon>Endopterygota</taxon>
        <taxon>Diptera</taxon>
        <taxon>Nematocera</taxon>
        <taxon>Chironomoidea</taxon>
        <taxon>Chironomidae</taxon>
        <taxon>Chironominae</taxon>
        <taxon>Chironomus</taxon>
    </lineage>
</organism>
<gene>
    <name evidence="2" type="ORF">CHIRRI_LOCUS3517</name>
</gene>
<dbReference type="OrthoDB" id="5969272at2759"/>
<reference evidence="2" key="2">
    <citation type="submission" date="2022-10" db="EMBL/GenBank/DDBJ databases">
        <authorList>
            <consortium name="ENA_rothamsted_submissions"/>
            <consortium name="culmorum"/>
            <person name="King R."/>
        </authorList>
    </citation>
    <scope>NUCLEOTIDE SEQUENCE</scope>
</reference>
<name>A0A9N9WNW2_9DIPT</name>
<evidence type="ECO:0000313" key="3">
    <source>
        <dbReference type="Proteomes" id="UP001153620"/>
    </source>
</evidence>
<sequence>MSFCRITGRSRSLPKSNYFPIIPPISPDDAKRFCRITGKSYGLPSHHFIPVVLMSFALRKKMKCRITNMAPYLERHHFQPDLHYGKRKHIVLLDYRYVVPVLDIDCETQKKLHDIFNTKDLVDEKHHFVYRVDDKQCNLVFPAKLEEAIRDGDICDIMFAKDTDSILLRLKEGINVSLDLALYTDSIEDLFEGEGPKEEVILEREREIEEEKKSKKITKHSRKQLSNMAKIFEDKENAGDDDEEDEVVKKSMKKKAKAMKNVPKNVNKKEVSKVKKLLEKIAEDASKPFQDLVKPMLESWDWDTYEWEAKNVKKVKSVLTKKIKPAVVSPAKINVTSRVKNFEKKLHLDNTVGFECIPLVGCYKKPELKAFVQNLNQYQTATTEMMKKLENVVEKFQKADYEISSLLPSEDELFDVLQNITKGHKSELNGIPGKVIDIEDRRVFLPGEFITNEEGTEVFCPGQSVINEKGKRVFVPGLTTFDPMIGTAKGINFIAGQVMQSKDNQMHFQAGQIVNDEFICGQTVFLNDEPKFVEGQTIVTPEGFRFVAGMFDQNNNLVPGKMMKLPNGEEKFVAGQMTEIFMPGQNIQVSENEWKFVCGQTVIDETGVETFCPGKTIQTKEGSKFVAGQYNDEGVFVPGIVKKVGKDMKFIPGISIETKQGIQFVEGQMVESEEHGQIFMPGKTEIKPNGQAEFIIASSIDKIDFHQPPPSGVVIDSHSLEVTESSMTVFGNMVQTECGIEFYPEKIGEESLPQGKMIPGRLIRQGKESKFVPGIISEDGGFIPGQIVNTPNGEEFVPGQLVESAAGLKFVPGQVITLKNGEQKFVPGVTDKSGRFIPGQIIDTRVGPTFIPGQICYTEEEGERFVPGQIVDGCFVPGRIVETDDKVTFIAGQIVDTPEGVRFIAPDMKGMGEDYEFNLQGFSVTPEELELIKPQHNWACSLANPGELAIDSIMMKQLSAAGMSIGRQVESGGVDIVLQSTLNREVVEKFCDKHDGISVDVAEQIFKMIKQLTDDHRENINLQNVNQKILDMCMSMNSGEEYEELETDDVGMVNGKGDKAKKKKIVKRKGVTMSKDHAMLSETDQIVKVLTTVMMEILKNDEVSAMGLKGSLISHQNTNGHVNGNHHKNKVESVYEIISNVLNDSLKILNVDQLQNTFSSANTRELVLEKLSTTIHKVETLCRLEEMKQNLMNAALGLFNGNNVDFVNGGDEASEDNNEFMAEQFCNNIENPDVAKAFSAMTKNNPKLLMKVIDSITNNKEQSKENVSMEDLIQNAIVEAVKQESNHKLDDLIQTKDVVQLKNLLNESVTLAKALGMSKEATTIMKALEKAIASGDVSKIKLDDAAKEVIQRMCVMKQLADVDPEYQEALEILTKSPEKAAKSRKVRKLVRNSGLMAVPIAEKEDIKSSNDIPVDLMNEENSLAMEEYLLKKDSGRKPVMIIKDGVQLIFPREKTHDVLAGKCEYTLINENGIQHIEPAKKIAKTEEKVEILCKFNDLKKMFMTVDAEEQADVGVKGTKKKFGKKEEAAQAKAKEEKLKLVEQFCDYVDDPDMASAFTSMSKTNPQLLMDVLNSITNKQNVNIEEVSMKDLVQNAIIEAVKQESSHKLDNLIKAKEVTQIKNLLNESVTLAKALGMSKEATTIMAALDKAIKSGDMTQFKLDDAAKEVIERMCVMKQLAETDLEYQEALNVLTKTPEKAVKNNVVRKLVRKSGLMSIPVAEDTKIDEIQSLKDIPEELMKEENSLAMEDYLLKKGKGRKPVMIIKNGVSLVFPRDKTQDVLSGKCEYTIIDEKGIKQYDPSKKLAQKEEKTQTLGKLGDLKKMFMAVEAEEKADVGGKGLKKKFGKKDEPTSAAAQVKAKKEKQKLVQQFCGYVDDPDMASAFSAIAETNPQLLMIVLDSIANNKDKEMDEVTIKDIIQNAIIEAVSQENSHKLDNLIKAKEVTQIKNLLTESITLAKALGMSTEATTIMDALDKAIKTGDMAQIKLDNAAKEVIQRMCVMKQLAEADPEYQEALEVLTKNPDKAVKNEVVRKLVRKSGLVSIPVAKDDQEDEIQSLKDIPVDLMNDENALAMEDYLLKKGKGRKPVLIIKNGVSLVFPRDKTQDVLSGKCEYTLIDENGIKHFEPPKKVAAKDENTKTLCKFNDLKKMFMTVEEEEKAVVGGKGTKKKFGKKDEPQGAAQIKAKQEKQKLVQQFCGYVDDPDMAIAFSTMAETNPQLLMDVLNSITNNKDVNMKDVSMKDIIQNAIVEAVKQENSQKLDKLIKAKEVTEIKSLLTESVTLAKALGMSKEAKTIMAALDKAIKTGDMTQFKLDDAAKEVIERMCVMKQLAEANPDYEEALEELVKNPQKAVKDEVLRELVRKSGLISTPVTEDSKKEEIQSLKDIPIDLMTEDNAMAMEDYLLKKGKGRKPVLIIKNGVQLVFPRDKTHDVLSGKCEYTLIDEDGIKNIQPAKKLNTTEEKKEKLCKFDDLKKMFMSANGEDGDGIVRTGRKVKFGKTPAKSGMPNIIVNDKNNDFIVEQFCDFVDDLDVASAFSAMTKKNPQLLMDVLNSITNNNDITKENVSMKDLIQNAIVKAVKQESNHQLDDFIQTQEITQIESLLNESLILAKALGMSKEAMTLLSALDKTLATGDVTQIKLDDAAKAVIQRMCIMKQLAEVDPDYQDALELLTSSPHRAVKDEIVRELVRKSGLISIPVVEKHDIQSSNDIPAALMNEENVLAMEDYLLRNGSGSKAFLIIKDGVQCVVPREKSHDVLTGKCAYTVLDENGIKHFEPLHVMNALKLNTPSQHHRFSIYANDETLNELSKLRQGSTTPSYDVQTRDFQFSACDFADGTDLPSSENDDNSEHGAEYNEFFVKNKNYEVDPDTGYRRPRRRRLNDKEDPTSNLDFQTTLMLSKRRGARPDRVSKAPITTQVYRQYTQVNDNIYIMHAYVLHGKKEKSATAAR</sequence>
<proteinExistence type="predicted"/>
<feature type="region of interest" description="Disordered" evidence="1">
    <location>
        <begin position="2862"/>
        <end position="2886"/>
    </location>
</feature>
<dbReference type="EMBL" id="OU895877">
    <property type="protein sequence ID" value="CAG9800577.1"/>
    <property type="molecule type" value="Genomic_DNA"/>
</dbReference>
<keyword evidence="3" id="KW-1185">Reference proteome</keyword>
<evidence type="ECO:0000256" key="1">
    <source>
        <dbReference type="SAM" id="MobiDB-lite"/>
    </source>
</evidence>
<evidence type="ECO:0000313" key="2">
    <source>
        <dbReference type="EMBL" id="CAG9800577.1"/>
    </source>
</evidence>
<dbReference type="Proteomes" id="UP001153620">
    <property type="component" value="Chromosome 1"/>
</dbReference>
<accession>A0A9N9WNW2</accession>
<reference evidence="2" key="1">
    <citation type="submission" date="2022-01" db="EMBL/GenBank/DDBJ databases">
        <authorList>
            <person name="King R."/>
        </authorList>
    </citation>
    <scope>NUCLEOTIDE SEQUENCE</scope>
</reference>
<protein>
    <submittedName>
        <fullName evidence="2">Uncharacterized protein</fullName>
    </submittedName>
</protein>